<gene>
    <name evidence="1" type="ORF">HHK36_018973</name>
</gene>
<name>A0A834YT40_TETSI</name>
<sequence>MISHLSGNEPTPSLSLSPIYLMLCNNSFNKDLMADASGNICKVQVYLHINSKRYGDKKKFGFVNTQKDMPPEHMSGRALGSNFLLEPEQQELQIPTPHSLSHLLTASFSLRALFLIIVTQRNNLSN</sequence>
<dbReference type="AlphaFoldDB" id="A0A834YT40"/>
<accession>A0A834YT40</accession>
<organism evidence="1 2">
    <name type="scientific">Tetracentron sinense</name>
    <name type="common">Spur-leaf</name>
    <dbReference type="NCBI Taxonomy" id="13715"/>
    <lineage>
        <taxon>Eukaryota</taxon>
        <taxon>Viridiplantae</taxon>
        <taxon>Streptophyta</taxon>
        <taxon>Embryophyta</taxon>
        <taxon>Tracheophyta</taxon>
        <taxon>Spermatophyta</taxon>
        <taxon>Magnoliopsida</taxon>
        <taxon>Trochodendrales</taxon>
        <taxon>Trochodendraceae</taxon>
        <taxon>Tetracentron</taxon>
    </lineage>
</organism>
<comment type="caution">
    <text evidence="1">The sequence shown here is derived from an EMBL/GenBank/DDBJ whole genome shotgun (WGS) entry which is preliminary data.</text>
</comment>
<evidence type="ECO:0000313" key="2">
    <source>
        <dbReference type="Proteomes" id="UP000655225"/>
    </source>
</evidence>
<dbReference type="Proteomes" id="UP000655225">
    <property type="component" value="Unassembled WGS sequence"/>
</dbReference>
<dbReference type="OrthoDB" id="1931567at2759"/>
<protein>
    <submittedName>
        <fullName evidence="1">Uncharacterized protein</fullName>
    </submittedName>
</protein>
<reference evidence="1 2" key="1">
    <citation type="submission" date="2020-04" db="EMBL/GenBank/DDBJ databases">
        <title>Plant Genome Project.</title>
        <authorList>
            <person name="Zhang R.-G."/>
        </authorList>
    </citation>
    <scope>NUCLEOTIDE SEQUENCE [LARGE SCALE GENOMIC DNA]</scope>
    <source>
        <strain evidence="1">YNK0</strain>
        <tissue evidence="1">Leaf</tissue>
    </source>
</reference>
<proteinExistence type="predicted"/>
<evidence type="ECO:0000313" key="1">
    <source>
        <dbReference type="EMBL" id="KAF8395034.1"/>
    </source>
</evidence>
<keyword evidence="2" id="KW-1185">Reference proteome</keyword>
<dbReference type="EMBL" id="JABCRI010000013">
    <property type="protein sequence ID" value="KAF8395034.1"/>
    <property type="molecule type" value="Genomic_DNA"/>
</dbReference>